<organism evidence="1 2">
    <name type="scientific">Smallanthus sonchifolius</name>
    <dbReference type="NCBI Taxonomy" id="185202"/>
    <lineage>
        <taxon>Eukaryota</taxon>
        <taxon>Viridiplantae</taxon>
        <taxon>Streptophyta</taxon>
        <taxon>Embryophyta</taxon>
        <taxon>Tracheophyta</taxon>
        <taxon>Spermatophyta</taxon>
        <taxon>Magnoliopsida</taxon>
        <taxon>eudicotyledons</taxon>
        <taxon>Gunneridae</taxon>
        <taxon>Pentapetalae</taxon>
        <taxon>asterids</taxon>
        <taxon>campanulids</taxon>
        <taxon>Asterales</taxon>
        <taxon>Asteraceae</taxon>
        <taxon>Asteroideae</taxon>
        <taxon>Heliantheae alliance</taxon>
        <taxon>Millerieae</taxon>
        <taxon>Smallanthus</taxon>
    </lineage>
</organism>
<keyword evidence="2" id="KW-1185">Reference proteome</keyword>
<name>A0ACB9JY58_9ASTR</name>
<dbReference type="EMBL" id="CM042019">
    <property type="protein sequence ID" value="KAI3824927.1"/>
    <property type="molecule type" value="Genomic_DNA"/>
</dbReference>
<comment type="caution">
    <text evidence="1">The sequence shown here is derived from an EMBL/GenBank/DDBJ whole genome shotgun (WGS) entry which is preliminary data.</text>
</comment>
<accession>A0ACB9JY58</accession>
<proteinExistence type="predicted"/>
<evidence type="ECO:0000313" key="1">
    <source>
        <dbReference type="EMBL" id="KAI3824927.1"/>
    </source>
</evidence>
<dbReference type="Proteomes" id="UP001056120">
    <property type="component" value="Linkage Group LG02"/>
</dbReference>
<evidence type="ECO:0000313" key="2">
    <source>
        <dbReference type="Proteomes" id="UP001056120"/>
    </source>
</evidence>
<gene>
    <name evidence="1" type="ORF">L1987_06400</name>
</gene>
<sequence length="171" mass="18542">MGFTVSVSDLLPHTRSEPSVMETPTRLSSPTKQSSIDRHQSIVAPTLRFFDERGGPAPPFISTPIPQALHKIHAKMASTSDSLLLLLLCILLLSLSQVVKGPNRRLLAFVDCGGLCAIRCGKHSRPNVCTRACGTCCQRCSCVPPGTHGNREMCGRCYTDMLTHGNKPKCP</sequence>
<reference evidence="1 2" key="2">
    <citation type="journal article" date="2022" name="Mol. Ecol. Resour.">
        <title>The genomes of chicory, endive, great burdock and yacon provide insights into Asteraceae paleo-polyploidization history and plant inulin production.</title>
        <authorList>
            <person name="Fan W."/>
            <person name="Wang S."/>
            <person name="Wang H."/>
            <person name="Wang A."/>
            <person name="Jiang F."/>
            <person name="Liu H."/>
            <person name="Zhao H."/>
            <person name="Xu D."/>
            <person name="Zhang Y."/>
        </authorList>
    </citation>
    <scope>NUCLEOTIDE SEQUENCE [LARGE SCALE GENOMIC DNA]</scope>
    <source>
        <strain evidence="2">cv. Yunnan</strain>
        <tissue evidence="1">Leaves</tissue>
    </source>
</reference>
<reference evidence="2" key="1">
    <citation type="journal article" date="2022" name="Mol. Ecol. Resour.">
        <title>The genomes of chicory, endive, great burdock and yacon provide insights into Asteraceae palaeo-polyploidization history and plant inulin production.</title>
        <authorList>
            <person name="Fan W."/>
            <person name="Wang S."/>
            <person name="Wang H."/>
            <person name="Wang A."/>
            <person name="Jiang F."/>
            <person name="Liu H."/>
            <person name="Zhao H."/>
            <person name="Xu D."/>
            <person name="Zhang Y."/>
        </authorList>
    </citation>
    <scope>NUCLEOTIDE SEQUENCE [LARGE SCALE GENOMIC DNA]</scope>
    <source>
        <strain evidence="2">cv. Yunnan</strain>
    </source>
</reference>
<protein>
    <submittedName>
        <fullName evidence="1">Uncharacterized protein</fullName>
    </submittedName>
</protein>